<evidence type="ECO:0000313" key="1">
    <source>
        <dbReference type="EMBL" id="CCX29593.1"/>
    </source>
</evidence>
<name>U4LCJ5_PYROM</name>
<proteinExistence type="predicted"/>
<accession>U4LCJ5</accession>
<organism evidence="1 2">
    <name type="scientific">Pyronema omphalodes (strain CBS 100304)</name>
    <name type="common">Pyronema confluens</name>
    <dbReference type="NCBI Taxonomy" id="1076935"/>
    <lineage>
        <taxon>Eukaryota</taxon>
        <taxon>Fungi</taxon>
        <taxon>Dikarya</taxon>
        <taxon>Ascomycota</taxon>
        <taxon>Pezizomycotina</taxon>
        <taxon>Pezizomycetes</taxon>
        <taxon>Pezizales</taxon>
        <taxon>Pyronemataceae</taxon>
        <taxon>Pyronema</taxon>
    </lineage>
</organism>
<evidence type="ECO:0000313" key="2">
    <source>
        <dbReference type="Proteomes" id="UP000018144"/>
    </source>
</evidence>
<dbReference type="Proteomes" id="UP000018144">
    <property type="component" value="Unassembled WGS sequence"/>
</dbReference>
<reference evidence="1 2" key="1">
    <citation type="journal article" date="2013" name="PLoS Genet.">
        <title>The genome and development-dependent transcriptomes of Pyronema confluens: a window into fungal evolution.</title>
        <authorList>
            <person name="Traeger S."/>
            <person name="Altegoer F."/>
            <person name="Freitag M."/>
            <person name="Gabaldon T."/>
            <person name="Kempken F."/>
            <person name="Kumar A."/>
            <person name="Marcet-Houben M."/>
            <person name="Poggeler S."/>
            <person name="Stajich J.E."/>
            <person name="Nowrousian M."/>
        </authorList>
    </citation>
    <scope>NUCLEOTIDE SEQUENCE [LARGE SCALE GENOMIC DNA]</scope>
    <source>
        <strain evidence="2">CBS 100304</strain>
        <tissue evidence="1">Vegetative mycelium</tissue>
    </source>
</reference>
<protein>
    <submittedName>
        <fullName evidence="1">Uncharacterized protein</fullName>
    </submittedName>
</protein>
<sequence>MVHFITSLVVMPRCLRIREAHCLHL</sequence>
<keyword evidence="2" id="KW-1185">Reference proteome</keyword>
<dbReference type="EMBL" id="HF935279">
    <property type="protein sequence ID" value="CCX29593.1"/>
    <property type="molecule type" value="Genomic_DNA"/>
</dbReference>
<dbReference type="AlphaFoldDB" id="U4LCJ5"/>
<gene>
    <name evidence="1" type="ORF">PCON_05664</name>
</gene>